<organism evidence="3 4">
    <name type="scientific">Pseudomonas parafulva</name>
    <dbReference type="NCBI Taxonomy" id="157782"/>
    <lineage>
        <taxon>Bacteria</taxon>
        <taxon>Pseudomonadati</taxon>
        <taxon>Pseudomonadota</taxon>
        <taxon>Gammaproteobacteria</taxon>
        <taxon>Pseudomonadales</taxon>
        <taxon>Pseudomonadaceae</taxon>
        <taxon>Pseudomonas</taxon>
    </lineage>
</organism>
<sequence length="334" mass="38111">MARGGINKAVVQRARQALIARGEHPSIDAVRIELGNTGSKTTIHRYLKELDAQLPVQSAPALGETLGRYVQQLADQLNEEAEARVALAQAAFDAQIEQMRTQLSLAEQALVAADQQQQIQASALQSQSERLETTLASLQSEQLRSASLNQSLGELQVRLDDKTEQIRSLEDKHRNARDALEHYRSASREQREQDQRRHEAQVQQLQVELRQMQQGMVVRQEELTRLHRDNERLSVENRQQQAQRKQLDEQLEQRDAQVQGLRSILAQAQGASEELRRQWDNDRQALESQRELTLEQARLIERLQDRLTLSEARSAQLALAAEEREKQINQTSPP</sequence>
<keyword evidence="1" id="KW-0175">Coiled coil</keyword>
<dbReference type="Pfam" id="PF11740">
    <property type="entry name" value="KfrA_N"/>
    <property type="match status" value="1"/>
</dbReference>
<name>A0AAI8KC63_9PSED</name>
<protein>
    <submittedName>
        <fullName evidence="3">Cointegrate resolution protein T</fullName>
    </submittedName>
</protein>
<dbReference type="RefSeq" id="WP_116888282.1">
    <property type="nucleotide sequence ID" value="NZ_CP031641.1"/>
</dbReference>
<dbReference type="Proteomes" id="UP000258127">
    <property type="component" value="Chromosome"/>
</dbReference>
<proteinExistence type="predicted"/>
<feature type="domain" description="KfrA N-terminal DNA-binding" evidence="2">
    <location>
        <begin position="8"/>
        <end position="116"/>
    </location>
</feature>
<accession>A0AAI8KC63</accession>
<evidence type="ECO:0000313" key="3">
    <source>
        <dbReference type="EMBL" id="AXO88473.1"/>
    </source>
</evidence>
<evidence type="ECO:0000256" key="1">
    <source>
        <dbReference type="SAM" id="Coils"/>
    </source>
</evidence>
<dbReference type="AlphaFoldDB" id="A0AAI8KC63"/>
<evidence type="ECO:0000259" key="2">
    <source>
        <dbReference type="Pfam" id="PF11740"/>
    </source>
</evidence>
<reference evidence="3 4" key="1">
    <citation type="submission" date="2018-08" db="EMBL/GenBank/DDBJ databases">
        <authorList>
            <person name="Lee Y."/>
            <person name="Kakembo D."/>
        </authorList>
    </citation>
    <scope>NUCLEOTIDE SEQUENCE [LARGE SCALE GENOMIC DNA]</scope>
    <source>
        <strain evidence="3 4">JBCS1880</strain>
    </source>
</reference>
<dbReference type="InterPro" id="IPR021104">
    <property type="entry name" value="KfrA_DNA-bd_N"/>
</dbReference>
<gene>
    <name evidence="3" type="ORF">DZC75_10875</name>
</gene>
<feature type="coiled-coil region" evidence="1">
    <location>
        <begin position="78"/>
        <end position="278"/>
    </location>
</feature>
<dbReference type="Gene3D" id="1.10.287.1490">
    <property type="match status" value="1"/>
</dbReference>
<keyword evidence="4" id="KW-1185">Reference proteome</keyword>
<dbReference type="EMBL" id="CP031641">
    <property type="protein sequence ID" value="AXO88473.1"/>
    <property type="molecule type" value="Genomic_DNA"/>
</dbReference>
<evidence type="ECO:0000313" key="4">
    <source>
        <dbReference type="Proteomes" id="UP000258127"/>
    </source>
</evidence>